<protein>
    <submittedName>
        <fullName evidence="2">Uncharacterized protein</fullName>
    </submittedName>
</protein>
<keyword evidence="1" id="KW-0472">Membrane</keyword>
<keyword evidence="1" id="KW-0812">Transmembrane</keyword>
<reference evidence="2" key="1">
    <citation type="submission" date="2021-04" db="EMBL/GenBank/DDBJ databases">
        <title>Luteolibacter sp. 32A isolated from the skin of an Anderson's salamander (Ambystoma andersonii).</title>
        <authorList>
            <person name="Spergser J."/>
            <person name="Busse H.-J."/>
        </authorList>
    </citation>
    <scope>NUCLEOTIDE SEQUENCE</scope>
    <source>
        <strain evidence="2">32A</strain>
    </source>
</reference>
<keyword evidence="3" id="KW-1185">Reference proteome</keyword>
<accession>A0A975G773</accession>
<organism evidence="2 3">
    <name type="scientific">Luteolibacter ambystomatis</name>
    <dbReference type="NCBI Taxonomy" id="2824561"/>
    <lineage>
        <taxon>Bacteria</taxon>
        <taxon>Pseudomonadati</taxon>
        <taxon>Verrucomicrobiota</taxon>
        <taxon>Verrucomicrobiia</taxon>
        <taxon>Verrucomicrobiales</taxon>
        <taxon>Verrucomicrobiaceae</taxon>
        <taxon>Luteolibacter</taxon>
    </lineage>
</organism>
<feature type="transmembrane region" description="Helical" evidence="1">
    <location>
        <begin position="246"/>
        <end position="266"/>
    </location>
</feature>
<keyword evidence="1" id="KW-1133">Transmembrane helix</keyword>
<feature type="transmembrane region" description="Helical" evidence="1">
    <location>
        <begin position="301"/>
        <end position="318"/>
    </location>
</feature>
<dbReference type="Proteomes" id="UP000676169">
    <property type="component" value="Chromosome"/>
</dbReference>
<feature type="transmembrane region" description="Helical" evidence="1">
    <location>
        <begin position="188"/>
        <end position="207"/>
    </location>
</feature>
<gene>
    <name evidence="2" type="ORF">KBB96_15265</name>
</gene>
<evidence type="ECO:0000256" key="1">
    <source>
        <dbReference type="SAM" id="Phobius"/>
    </source>
</evidence>
<evidence type="ECO:0000313" key="2">
    <source>
        <dbReference type="EMBL" id="QUE50223.1"/>
    </source>
</evidence>
<name>A0A975G773_9BACT</name>
<dbReference type="KEGG" id="lamb:KBB96_15265"/>
<dbReference type="RefSeq" id="WP_211630334.1">
    <property type="nucleotide sequence ID" value="NZ_CP073100.1"/>
</dbReference>
<dbReference type="EMBL" id="CP073100">
    <property type="protein sequence ID" value="QUE50223.1"/>
    <property type="molecule type" value="Genomic_DNA"/>
</dbReference>
<evidence type="ECO:0000313" key="3">
    <source>
        <dbReference type="Proteomes" id="UP000676169"/>
    </source>
</evidence>
<dbReference type="AlphaFoldDB" id="A0A975G773"/>
<sequence length="488" mass="53256">MLALCTGSVIVDGFQSIGAAAGSHGPGSLRWPLVGSFMGYDRTWGFHWFGWPWLRSWLIPVVSWSPGADVSLLWGLWILTATRVAVLVGKAEGKVTGMAAGFFTLAAPGILTALQSYRPEIPTACALVLLAGCWWQDTKRTLVCRSLLLLILPTLHPLGLVVPGAWCAGVAVLEWCRNGLMAAVRRTLPPVLALAGGVLLFVAWYGLQPDAWAQFKLNLASQRMLVDGMGAGYLTLFRWGLSGRGAIPLLVLLVPAFAYGICLLLRAVRNPKDTSNDILLLPALAIVISFALNVVGRNPNPLHFVGVLPFAVWLVCAGGRKITMLRSGKLLIPVMAVACGLMAVYPAKQAWLLLRSGGESYRNGLAKTLDRLPPSRRVLIPVCLWEAALRPGQGRDFRFSTFPNILPRRERSEYEQMVMADTAPGDLLVWDPLQEQGGVFNFVTATALKHQLIQPIGVEDLWEPMGEISAPVRYSDSQATVFQVFRRK</sequence>
<feature type="transmembrane region" description="Helical" evidence="1">
    <location>
        <begin position="330"/>
        <end position="347"/>
    </location>
</feature>
<feature type="transmembrane region" description="Helical" evidence="1">
    <location>
        <begin position="157"/>
        <end position="176"/>
    </location>
</feature>
<proteinExistence type="predicted"/>
<feature type="transmembrane region" description="Helical" evidence="1">
    <location>
        <begin position="278"/>
        <end position="295"/>
    </location>
</feature>